<reference evidence="2" key="1">
    <citation type="submission" date="2012-06" db="EMBL/GenBank/DDBJ databases">
        <title>Genome analysis of multiple Granulibacter bethesdensis isolates demonstrates substantial genome diversity.</title>
        <authorList>
            <person name="Greenberg D.E."/>
            <person name="Porcella S.F."/>
            <person name="Zarember K."/>
            <person name="Zelazny A.M."/>
            <person name="Bruno D."/>
            <person name="Martens C."/>
            <person name="Barbian K.D."/>
            <person name="Jaske E."/>
            <person name="Holland S.M."/>
        </authorList>
    </citation>
    <scope>NUCLEOTIDE SEQUENCE [LARGE SCALE GENOMIC DNA]</scope>
    <source>
        <strain evidence="2">CGDNIH3</strain>
    </source>
</reference>
<organism evidence="1 2">
    <name type="scientific">Granulibacter bethesdensis</name>
    <dbReference type="NCBI Taxonomy" id="364410"/>
    <lineage>
        <taxon>Bacteria</taxon>
        <taxon>Pseudomonadati</taxon>
        <taxon>Pseudomonadota</taxon>
        <taxon>Alphaproteobacteria</taxon>
        <taxon>Acetobacterales</taxon>
        <taxon>Acetobacteraceae</taxon>
        <taxon>Granulibacter</taxon>
    </lineage>
</organism>
<evidence type="ECO:0000313" key="2">
    <source>
        <dbReference type="Proteomes" id="UP000019438"/>
    </source>
</evidence>
<dbReference type="KEGG" id="gbc:GbCGDNIH3_7187"/>
<dbReference type="AlphaFoldDB" id="A0AAN0RC16"/>
<dbReference type="EMBL" id="CP003181">
    <property type="protein sequence ID" value="AHJ62101.1"/>
    <property type="molecule type" value="Genomic_DNA"/>
</dbReference>
<evidence type="ECO:0000313" key="1">
    <source>
        <dbReference type="EMBL" id="AHJ62101.1"/>
    </source>
</evidence>
<proteinExistence type="predicted"/>
<protein>
    <submittedName>
        <fullName evidence="1">Uncharacterized protein</fullName>
    </submittedName>
</protein>
<dbReference type="Proteomes" id="UP000019438">
    <property type="component" value="Chromosome"/>
</dbReference>
<name>A0AAN0RC16_9PROT</name>
<accession>A0AAN0RC16</accession>
<gene>
    <name evidence="1" type="ORF">GbCGDNIH3_7187</name>
</gene>
<sequence length="169" mass="18565">MFDGPHHMVRAFLRIVYPVKAMTLLYLMAGSMANANGPEPFIPFAVDITLSPLARQTLLRRHEAITVAVFYDGLPTPATQKEATEGEIALGQEKTTLSATGGRATISGRGFQKKNLDRIMPDSARILINVYSARRSGPDNLLDCSSHEGPLPRQNGQIIPVHCRLIEEQ</sequence>